<dbReference type="Gene3D" id="3.40.50.720">
    <property type="entry name" value="NAD(P)-binding Rossmann-like Domain"/>
    <property type="match status" value="1"/>
</dbReference>
<dbReference type="SMART" id="SM00822">
    <property type="entry name" value="PKS_KR"/>
    <property type="match status" value="1"/>
</dbReference>
<evidence type="ECO:0000313" key="5">
    <source>
        <dbReference type="Proteomes" id="UP001519295"/>
    </source>
</evidence>
<dbReference type="PRINTS" id="PR00081">
    <property type="entry name" value="GDHRDH"/>
</dbReference>
<keyword evidence="5" id="KW-1185">Reference proteome</keyword>
<name>A0ABS4W799_9PSEU</name>
<evidence type="ECO:0000259" key="3">
    <source>
        <dbReference type="SMART" id="SM00822"/>
    </source>
</evidence>
<dbReference type="SUPFAM" id="SSF51735">
    <property type="entry name" value="NAD(P)-binding Rossmann-fold domains"/>
    <property type="match status" value="1"/>
</dbReference>
<dbReference type="EC" id="1.1.1.100" evidence="4"/>
<protein>
    <submittedName>
        <fullName evidence="4">3-oxoacyl-[acyl-carrier protein] reductase</fullName>
        <ecNumber evidence="4">1.1.1.100</ecNumber>
    </submittedName>
</protein>
<dbReference type="Proteomes" id="UP001519295">
    <property type="component" value="Unassembled WGS sequence"/>
</dbReference>
<evidence type="ECO:0000256" key="2">
    <source>
        <dbReference type="ARBA" id="ARBA00023002"/>
    </source>
</evidence>
<dbReference type="InterPro" id="IPR002347">
    <property type="entry name" value="SDR_fam"/>
</dbReference>
<dbReference type="RefSeq" id="WP_210037103.1">
    <property type="nucleotide sequence ID" value="NZ_JAGINU010000004.1"/>
</dbReference>
<dbReference type="InterPro" id="IPR036291">
    <property type="entry name" value="NAD(P)-bd_dom_sf"/>
</dbReference>
<dbReference type="PANTHER" id="PTHR43008">
    <property type="entry name" value="BENZIL REDUCTASE"/>
    <property type="match status" value="1"/>
</dbReference>
<dbReference type="InterPro" id="IPR057326">
    <property type="entry name" value="KR_dom"/>
</dbReference>
<reference evidence="4 5" key="1">
    <citation type="submission" date="2021-03" db="EMBL/GenBank/DDBJ databases">
        <title>Sequencing the genomes of 1000 actinobacteria strains.</title>
        <authorList>
            <person name="Klenk H.-P."/>
        </authorList>
    </citation>
    <scope>NUCLEOTIDE SEQUENCE [LARGE SCALE GENOMIC DNA]</scope>
    <source>
        <strain evidence="4 5">DSM 45256</strain>
    </source>
</reference>
<dbReference type="GO" id="GO:0004316">
    <property type="term" value="F:3-oxoacyl-[acyl-carrier-protein] reductase (NADPH) activity"/>
    <property type="evidence" value="ECO:0007669"/>
    <property type="project" value="UniProtKB-EC"/>
</dbReference>
<dbReference type="CDD" id="cd05233">
    <property type="entry name" value="SDR_c"/>
    <property type="match status" value="1"/>
</dbReference>
<gene>
    <name evidence="4" type="ORF">JOF36_007848</name>
</gene>
<dbReference type="PROSITE" id="PS00061">
    <property type="entry name" value="ADH_SHORT"/>
    <property type="match status" value="1"/>
</dbReference>
<proteinExistence type="inferred from homology"/>
<sequence length="245" mass="24762">MTQSNNVDAFGGNAVVVGGARGIGLAAVGLAAGRLDAMTVLDLPEEAPDVATAFPDATYRQADVVDRASLEKGFGVAAERGPVTSVFVPAGVTLPVPLLEVDSEQAERCLTINVVGAVNTIQAAAPHLAPGASIVLCASVAAYTGGGYIGGPVYGASKAAVISLAKGAARELAPRQVRVNTVAPGCTTTGMLGEDPEVHTMLADRALVGRLARPEEIAEAVVYLWSPASSFMTGAVLDVNGGIRL</sequence>
<comment type="similarity">
    <text evidence="1">Belongs to the short-chain dehydrogenases/reductases (SDR) family.</text>
</comment>
<dbReference type="EMBL" id="JAGINU010000004">
    <property type="protein sequence ID" value="MBP2372075.1"/>
    <property type="molecule type" value="Genomic_DNA"/>
</dbReference>
<comment type="caution">
    <text evidence="4">The sequence shown here is derived from an EMBL/GenBank/DDBJ whole genome shotgun (WGS) entry which is preliminary data.</text>
</comment>
<dbReference type="PANTHER" id="PTHR43008:SF4">
    <property type="entry name" value="CHAIN DEHYDROGENASE, PUTATIVE (AFU_ORTHOLOGUE AFUA_4G08710)-RELATED"/>
    <property type="match status" value="1"/>
</dbReference>
<dbReference type="Pfam" id="PF13561">
    <property type="entry name" value="adh_short_C2"/>
    <property type="match status" value="1"/>
</dbReference>
<accession>A0ABS4W799</accession>
<feature type="domain" description="Ketoreductase" evidence="3">
    <location>
        <begin position="12"/>
        <end position="204"/>
    </location>
</feature>
<dbReference type="InterPro" id="IPR020904">
    <property type="entry name" value="Sc_DH/Rdtase_CS"/>
</dbReference>
<evidence type="ECO:0000256" key="1">
    <source>
        <dbReference type="ARBA" id="ARBA00006484"/>
    </source>
</evidence>
<organism evidence="4 5">
    <name type="scientific">Pseudonocardia parietis</name>
    <dbReference type="NCBI Taxonomy" id="570936"/>
    <lineage>
        <taxon>Bacteria</taxon>
        <taxon>Bacillati</taxon>
        <taxon>Actinomycetota</taxon>
        <taxon>Actinomycetes</taxon>
        <taxon>Pseudonocardiales</taxon>
        <taxon>Pseudonocardiaceae</taxon>
        <taxon>Pseudonocardia</taxon>
    </lineage>
</organism>
<keyword evidence="2 4" id="KW-0560">Oxidoreductase</keyword>
<evidence type="ECO:0000313" key="4">
    <source>
        <dbReference type="EMBL" id="MBP2372075.1"/>
    </source>
</evidence>